<reference evidence="2" key="1">
    <citation type="submission" date="2021-01" db="EMBL/GenBank/DDBJ databases">
        <authorList>
            <consortium name="Genoscope - CEA"/>
            <person name="William W."/>
        </authorList>
    </citation>
    <scope>NUCLEOTIDE SEQUENCE</scope>
</reference>
<proteinExistence type="predicted"/>
<feature type="coiled-coil region" evidence="1">
    <location>
        <begin position="142"/>
        <end position="209"/>
    </location>
</feature>
<organism evidence="2 3">
    <name type="scientific">Paramecium sonneborni</name>
    <dbReference type="NCBI Taxonomy" id="65129"/>
    <lineage>
        <taxon>Eukaryota</taxon>
        <taxon>Sar</taxon>
        <taxon>Alveolata</taxon>
        <taxon>Ciliophora</taxon>
        <taxon>Intramacronucleata</taxon>
        <taxon>Oligohymenophorea</taxon>
        <taxon>Peniculida</taxon>
        <taxon>Parameciidae</taxon>
        <taxon>Paramecium</taxon>
    </lineage>
</organism>
<name>A0A8S1MCN9_9CILI</name>
<dbReference type="EMBL" id="CAJJDN010000037">
    <property type="protein sequence ID" value="CAD8078230.1"/>
    <property type="molecule type" value="Genomic_DNA"/>
</dbReference>
<keyword evidence="3" id="KW-1185">Reference proteome</keyword>
<evidence type="ECO:0000313" key="2">
    <source>
        <dbReference type="EMBL" id="CAD8078230.1"/>
    </source>
</evidence>
<dbReference type="AlphaFoldDB" id="A0A8S1MCN9"/>
<dbReference type="OrthoDB" id="303619at2759"/>
<gene>
    <name evidence="2" type="ORF">PSON_ATCC_30995.1.T0370178</name>
</gene>
<dbReference type="Proteomes" id="UP000692954">
    <property type="component" value="Unassembled WGS sequence"/>
</dbReference>
<evidence type="ECO:0000313" key="3">
    <source>
        <dbReference type="Proteomes" id="UP000692954"/>
    </source>
</evidence>
<feature type="coiled-coil region" evidence="1">
    <location>
        <begin position="272"/>
        <end position="299"/>
    </location>
</feature>
<protein>
    <submittedName>
        <fullName evidence="2">Uncharacterized protein</fullName>
    </submittedName>
</protein>
<sequence>MSQKKNDCELILIDPSDETEIKPIKILKKIVTNAGGVRYLVEYSNGEQKQETEKYMKENYQELIEDYNYFSVCGSRFDQLTLQKMRENNNKMQNFENHAKLPSIPSDENYPIFKRQKKIDKQTEKNNKLNNNQILPLPQQQQQQLQQQVQNQSQQHQQQQQQQQQLFQQQQIQQIQQQNNFIQNEKSLIKQQQIQNQSLLQQKSELGDKIKSISLENGLFLVQWQTRPDGNIPYQEYYNYDFLKATAPTILLSFLEQEFLNNDLKFKNLKRHSFQNTNKENIENENNNLQNKEILVNNNDKIQEIIDVQKEVSKEDFVNKKDTQFEEVKEQKDNSKDILIDDISVDDAQEVILDEKQTVDKEKKQQLQKKGIIPTCKPQGQNQKQRKHISEKGQEIFALDKVQGKLDEKIFQMEKPIPKQQVTISQPKLINQSFPAQFAQVQAQDEFEILGSLEKPDDKQNQNYEKELEECYSDVELPHFQFNQSEI</sequence>
<keyword evidence="1" id="KW-0175">Coiled coil</keyword>
<accession>A0A8S1MCN9</accession>
<comment type="caution">
    <text evidence="2">The sequence shown here is derived from an EMBL/GenBank/DDBJ whole genome shotgun (WGS) entry which is preliminary data.</text>
</comment>
<evidence type="ECO:0000256" key="1">
    <source>
        <dbReference type="SAM" id="Coils"/>
    </source>
</evidence>